<keyword evidence="5" id="KW-0648">Protein biosynthesis</keyword>
<evidence type="ECO:0000256" key="4">
    <source>
        <dbReference type="ARBA" id="ARBA00022840"/>
    </source>
</evidence>
<feature type="binding site" evidence="8">
    <location>
        <position position="367"/>
    </location>
    <ligand>
        <name>L-serine</name>
        <dbReference type="ChEBI" id="CHEBI:33384"/>
    </ligand>
</feature>
<accession>A0A2M7W4A7</accession>
<feature type="binding site" evidence="9">
    <location>
        <begin position="263"/>
        <end position="266"/>
    </location>
    <ligand>
        <name>ATP</name>
        <dbReference type="ChEBI" id="CHEBI:30616"/>
    </ligand>
</feature>
<dbReference type="GO" id="GO:0006434">
    <property type="term" value="P:seryl-tRNA aminoacylation"/>
    <property type="evidence" value="ECO:0007669"/>
    <property type="project" value="UniProtKB-UniRule"/>
</dbReference>
<dbReference type="GO" id="GO:0005737">
    <property type="term" value="C:cytoplasm"/>
    <property type="evidence" value="ECO:0007669"/>
    <property type="project" value="UniProtKB-UniRule"/>
</dbReference>
<dbReference type="PIRSF" id="PIRSF001529">
    <property type="entry name" value="Ser-tRNA-synth_IIa"/>
    <property type="match status" value="1"/>
</dbReference>
<dbReference type="InterPro" id="IPR006195">
    <property type="entry name" value="aa-tRNA-synth_II"/>
</dbReference>
<dbReference type="NCBIfam" id="TIGR00414">
    <property type="entry name" value="serS"/>
    <property type="match status" value="1"/>
</dbReference>
<organism evidence="11 12">
    <name type="scientific">Candidatus Berkelbacteria bacterium CG_4_10_14_0_2_um_filter_35_9_33_12</name>
    <dbReference type="NCBI Taxonomy" id="1974499"/>
    <lineage>
        <taxon>Bacteria</taxon>
        <taxon>Candidatus Berkelbacteria</taxon>
    </lineage>
</organism>
<feature type="site" description="Important for serine binding" evidence="8">
    <location>
        <position position="369"/>
    </location>
</feature>
<feature type="domain" description="Aminoacyl-transfer RNA synthetases class-II family profile" evidence="10">
    <location>
        <begin position="124"/>
        <end position="393"/>
    </location>
</feature>
<dbReference type="AlphaFoldDB" id="A0A2M7W4A7"/>
<sequence>MIDIKLIMENPEKIKKAVEDKARVVDIDKIVSLDKEHRTQINEIDRLRHQQKQFGKDNIEEAKTNKSELKALEKKSKIIELELGKLLAQVPNPADNFVPIGDESKNKIIETVGKIPKFNFKVNDHIKLGEKLNIIDVKRASKVAGSRFVALINDGAKLQMAIFQYVIDKITSKGFDFVIPPHIINHQSMQGMGYLEHGGEQETYHLEKDNMYLIGTSEQVLGPMRSNEIFSEKELPFRVCAFSPCYRREAGSYGKDTKGMFRVHQFHKVEMFSFCKPEDSKKEHEFFLSIEKEIYTELGIPFQVVLIATGDLGDPTSAKYDLEAWFAGQQKYREITSTSNTTDFQARRLNIRYKTKAGKNELVHMLNGTGASDRPFIAILENNQNSDGSITIPKVLVKYFGKDKIEVK</sequence>
<reference evidence="12" key="1">
    <citation type="submission" date="2017-09" db="EMBL/GenBank/DDBJ databases">
        <title>Depth-based differentiation of microbial function through sediment-hosted aquifers and enrichment of novel symbionts in the deep terrestrial subsurface.</title>
        <authorList>
            <person name="Probst A.J."/>
            <person name="Ladd B."/>
            <person name="Jarett J.K."/>
            <person name="Geller-Mcgrath D.E."/>
            <person name="Sieber C.M.K."/>
            <person name="Emerson J.B."/>
            <person name="Anantharaman K."/>
            <person name="Thomas B.C."/>
            <person name="Malmstrom R."/>
            <person name="Stieglmeier M."/>
            <person name="Klingl A."/>
            <person name="Woyke T."/>
            <person name="Ryan C.M."/>
            <person name="Banfield J.F."/>
        </authorList>
    </citation>
    <scope>NUCLEOTIDE SEQUENCE [LARGE SCALE GENOMIC DNA]</scope>
</reference>
<name>A0A2M7W4A7_9BACT</name>
<dbReference type="InterPro" id="IPR033729">
    <property type="entry name" value="SerRS_core"/>
</dbReference>
<evidence type="ECO:0000256" key="8">
    <source>
        <dbReference type="PIRSR" id="PIRSR001529-1"/>
    </source>
</evidence>
<evidence type="ECO:0000259" key="10">
    <source>
        <dbReference type="PROSITE" id="PS50862"/>
    </source>
</evidence>
<keyword evidence="2 11" id="KW-0436">Ligase</keyword>
<dbReference type="SUPFAM" id="SSF55681">
    <property type="entry name" value="Class II aaRS and biotin synthetases"/>
    <property type="match status" value="1"/>
</dbReference>
<dbReference type="GO" id="GO:0005524">
    <property type="term" value="F:ATP binding"/>
    <property type="evidence" value="ECO:0007669"/>
    <property type="project" value="UniProtKB-KW"/>
</dbReference>
<dbReference type="InterPro" id="IPR042103">
    <property type="entry name" value="SerRS_1_N_sf"/>
</dbReference>
<dbReference type="InterPro" id="IPR002314">
    <property type="entry name" value="aa-tRNA-synt_IIb"/>
</dbReference>
<keyword evidence="6" id="KW-0030">Aminoacyl-tRNA synthetase</keyword>
<dbReference type="Pfam" id="PF00587">
    <property type="entry name" value="tRNA-synt_2b"/>
    <property type="match status" value="1"/>
</dbReference>
<dbReference type="Gene3D" id="1.10.287.40">
    <property type="entry name" value="Serine-tRNA synthetase, tRNA binding domain"/>
    <property type="match status" value="1"/>
</dbReference>
<feature type="binding site" evidence="9">
    <location>
        <begin position="334"/>
        <end position="337"/>
    </location>
    <ligand>
        <name>ATP</name>
        <dbReference type="ChEBI" id="CHEBI:30616"/>
    </ligand>
</feature>
<dbReference type="EMBL" id="PFQF01000024">
    <property type="protein sequence ID" value="PJA20572.1"/>
    <property type="molecule type" value="Genomic_DNA"/>
</dbReference>
<dbReference type="InterPro" id="IPR002317">
    <property type="entry name" value="Ser-tRNA-ligase_type_1"/>
</dbReference>
<evidence type="ECO:0000256" key="3">
    <source>
        <dbReference type="ARBA" id="ARBA00022741"/>
    </source>
</evidence>
<dbReference type="Proteomes" id="UP000230137">
    <property type="component" value="Unassembled WGS sequence"/>
</dbReference>
<dbReference type="InterPro" id="IPR045864">
    <property type="entry name" value="aa-tRNA-synth_II/BPL/LPL"/>
</dbReference>
<dbReference type="SUPFAM" id="SSF46589">
    <property type="entry name" value="tRNA-binding arm"/>
    <property type="match status" value="1"/>
</dbReference>
<evidence type="ECO:0000256" key="7">
    <source>
        <dbReference type="NCBIfam" id="TIGR00414"/>
    </source>
</evidence>
<evidence type="ECO:0000256" key="1">
    <source>
        <dbReference type="ARBA" id="ARBA00012840"/>
    </source>
</evidence>
<dbReference type="Gene3D" id="3.30.930.10">
    <property type="entry name" value="Bira Bifunctional Protein, Domain 2"/>
    <property type="match status" value="1"/>
</dbReference>
<comment type="caution">
    <text evidence="11">The sequence shown here is derived from an EMBL/GenBank/DDBJ whole genome shotgun (WGS) entry which is preliminary data.</text>
</comment>
<evidence type="ECO:0000256" key="5">
    <source>
        <dbReference type="ARBA" id="ARBA00022917"/>
    </source>
</evidence>
<dbReference type="PROSITE" id="PS50862">
    <property type="entry name" value="AA_TRNA_LIGASE_II"/>
    <property type="match status" value="1"/>
</dbReference>
<evidence type="ECO:0000256" key="2">
    <source>
        <dbReference type="ARBA" id="ARBA00022598"/>
    </source>
</evidence>
<gene>
    <name evidence="11" type="ORF">COX60_01340</name>
</gene>
<evidence type="ECO:0000313" key="12">
    <source>
        <dbReference type="Proteomes" id="UP000230137"/>
    </source>
</evidence>
<feature type="binding site" evidence="8">
    <location>
        <position position="247"/>
    </location>
    <ligand>
        <name>L-serine</name>
        <dbReference type="ChEBI" id="CHEBI:33384"/>
    </ligand>
</feature>
<evidence type="ECO:0000256" key="9">
    <source>
        <dbReference type="PIRSR" id="PIRSR001529-2"/>
    </source>
</evidence>
<feature type="binding site" evidence="8">
    <location>
        <position position="216"/>
    </location>
    <ligand>
        <name>L-serine</name>
        <dbReference type="ChEBI" id="CHEBI:33384"/>
    </ligand>
</feature>
<dbReference type="InterPro" id="IPR015866">
    <property type="entry name" value="Ser-tRNA-synth_1_N"/>
</dbReference>
<evidence type="ECO:0000313" key="11">
    <source>
        <dbReference type="EMBL" id="PJA20572.1"/>
    </source>
</evidence>
<dbReference type="GO" id="GO:0004828">
    <property type="term" value="F:serine-tRNA ligase activity"/>
    <property type="evidence" value="ECO:0007669"/>
    <property type="project" value="UniProtKB-UniRule"/>
</dbReference>
<dbReference type="PRINTS" id="PR00981">
    <property type="entry name" value="TRNASYNTHSER"/>
</dbReference>
<dbReference type="InterPro" id="IPR010978">
    <property type="entry name" value="tRNA-bd_arm"/>
</dbReference>
<keyword evidence="4 9" id="KW-0067">ATP-binding</keyword>
<keyword evidence="3" id="KW-0547">Nucleotide-binding</keyword>
<protein>
    <recommendedName>
        <fullName evidence="1 7">Serine--tRNA ligase</fullName>
        <ecNumber evidence="1 7">6.1.1.11</ecNumber>
    </recommendedName>
</protein>
<evidence type="ECO:0000256" key="6">
    <source>
        <dbReference type="ARBA" id="ARBA00023146"/>
    </source>
</evidence>
<feature type="binding site" evidence="8">
    <location>
        <position position="270"/>
    </location>
    <ligand>
        <name>L-serine</name>
        <dbReference type="ChEBI" id="CHEBI:33384"/>
    </ligand>
</feature>
<proteinExistence type="predicted"/>
<dbReference type="CDD" id="cd00770">
    <property type="entry name" value="SerRS_core"/>
    <property type="match status" value="1"/>
</dbReference>
<dbReference type="PANTHER" id="PTHR11778">
    <property type="entry name" value="SERYL-TRNA SYNTHETASE"/>
    <property type="match status" value="1"/>
</dbReference>
<dbReference type="Pfam" id="PF02403">
    <property type="entry name" value="Seryl_tRNA_N"/>
    <property type="match status" value="1"/>
</dbReference>
<dbReference type="EC" id="6.1.1.11" evidence="1 7"/>
<feature type="binding site" evidence="9">
    <location>
        <begin position="247"/>
        <end position="249"/>
    </location>
    <ligand>
        <name>ATP</name>
        <dbReference type="ChEBI" id="CHEBI:30616"/>
    </ligand>
</feature>